<comment type="cofactor">
    <cofactor evidence="9">
        <name>heme b</name>
        <dbReference type="ChEBI" id="CHEBI:60344"/>
    </cofactor>
    <text evidence="9">Binds 1 heme b (iron(II)-protoporphyrin IX) group per subunit.</text>
</comment>
<evidence type="ECO:0000256" key="9">
    <source>
        <dbReference type="PIRSR" id="PIRSR601621-2"/>
    </source>
</evidence>
<comment type="cofactor">
    <cofactor evidence="9 12">
        <name>Ca(2+)</name>
        <dbReference type="ChEBI" id="CHEBI:29108"/>
    </cofactor>
    <text evidence="9 12">Binds 2 calcium ions per subunit.</text>
</comment>
<comment type="similarity">
    <text evidence="1 12">Belongs to the peroxidase family. Ligninase subfamily.</text>
</comment>
<feature type="binding site" description="axial binding residue" evidence="9">
    <location>
        <position position="257"/>
    </location>
    <ligand>
        <name>heme b</name>
        <dbReference type="ChEBI" id="CHEBI:60344"/>
    </ligand>
    <ligandPart>
        <name>Fe</name>
        <dbReference type="ChEBI" id="CHEBI:18248"/>
    </ligandPart>
</feature>
<sequence>MKPSLVVTLALCHVPSSTLAYPGMAETLADIQARTQAGGSGSGTLEGRSTDLLGDLLSSVATAIGTTIAGILKGTASAVADAVTYKAPGALGSDACNKDKLCVWKYISDDLASSFNGCSDLARAAIRLGFHDAATWDKSSPYGGADGSIVLSGNAELGRLENRGLSPVAAFEKSIYDKYSPYGKPGMADIIQLAANVATVVCPGGPRIRTFAGRKDDSRAGPTGKLPSPVQSAEALIALFQAKTFTASDLVALLGAHSTSRQQFFDPSRAGLPQDSTPQTWDTRYYQETLSVPLDSRSIVVFPSDKNIATYQETKGTWNGFAGVGGQGRWARAYASAYFRMSMLGVTNMNNLYDITRVLPLPR</sequence>
<dbReference type="PROSITE" id="PS00436">
    <property type="entry name" value="PEROXIDASE_2"/>
    <property type="match status" value="1"/>
</dbReference>
<feature type="signal peptide" evidence="12">
    <location>
        <begin position="1"/>
        <end position="20"/>
    </location>
</feature>
<proteinExistence type="inferred from homology"/>
<dbReference type="GO" id="GO:0004601">
    <property type="term" value="F:peroxidase activity"/>
    <property type="evidence" value="ECO:0007669"/>
    <property type="project" value="UniProtKB-KW"/>
</dbReference>
<dbReference type="Proteomes" id="UP000756346">
    <property type="component" value="Unassembled WGS sequence"/>
</dbReference>
<feature type="binding site" evidence="9">
    <location>
        <position position="258"/>
    </location>
    <ligand>
        <name>Ca(2+)</name>
        <dbReference type="ChEBI" id="CHEBI:29108"/>
        <label>2</label>
    </ligand>
</feature>
<name>A0A9P8Y2U8_9PEZI</name>
<dbReference type="PANTHER" id="PTHR31356">
    <property type="entry name" value="THYLAKOID LUMENAL 29 KDA PROTEIN, CHLOROPLASTIC-RELATED"/>
    <property type="match status" value="1"/>
</dbReference>
<evidence type="ECO:0000256" key="8">
    <source>
        <dbReference type="PIRSR" id="PIRSR601621-1"/>
    </source>
</evidence>
<keyword evidence="12" id="KW-0732">Signal</keyword>
<dbReference type="EMBL" id="JAGTJQ010000007">
    <property type="protein sequence ID" value="KAH7028170.1"/>
    <property type="molecule type" value="Genomic_DNA"/>
</dbReference>
<evidence type="ECO:0000256" key="12">
    <source>
        <dbReference type="RuleBase" id="RU363051"/>
    </source>
</evidence>
<dbReference type="GO" id="GO:0000302">
    <property type="term" value="P:response to reactive oxygen species"/>
    <property type="evidence" value="ECO:0007669"/>
    <property type="project" value="TreeGrafter"/>
</dbReference>
<keyword evidence="9 12" id="KW-0106">Calcium</keyword>
<feature type="domain" description="Plant heme peroxidase family profile" evidence="13">
    <location>
        <begin position="105"/>
        <end position="258"/>
    </location>
</feature>
<evidence type="ECO:0000256" key="5">
    <source>
        <dbReference type="ARBA" id="ARBA00023002"/>
    </source>
</evidence>
<dbReference type="Gene3D" id="1.10.420.10">
    <property type="entry name" value="Peroxidase, domain 2"/>
    <property type="match status" value="1"/>
</dbReference>
<dbReference type="Pfam" id="PF00141">
    <property type="entry name" value="peroxidase"/>
    <property type="match status" value="1"/>
</dbReference>
<evidence type="ECO:0000256" key="3">
    <source>
        <dbReference type="ARBA" id="ARBA00022617"/>
    </source>
</evidence>
<feature type="site" description="Transition state stabilizer" evidence="10">
    <location>
        <position position="127"/>
    </location>
</feature>
<gene>
    <name evidence="14" type="ORF">B0I36DRAFT_293141</name>
</gene>
<dbReference type="PRINTS" id="PR00462">
    <property type="entry name" value="LIGNINASE"/>
</dbReference>
<evidence type="ECO:0000256" key="1">
    <source>
        <dbReference type="ARBA" id="ARBA00006089"/>
    </source>
</evidence>
<dbReference type="InterPro" id="IPR019794">
    <property type="entry name" value="Peroxidases_AS"/>
</dbReference>
<dbReference type="InterPro" id="IPR001621">
    <property type="entry name" value="Ligninase"/>
</dbReference>
<organism evidence="14 15">
    <name type="scientific">Microdochium trichocladiopsis</name>
    <dbReference type="NCBI Taxonomy" id="1682393"/>
    <lineage>
        <taxon>Eukaryota</taxon>
        <taxon>Fungi</taxon>
        <taxon>Dikarya</taxon>
        <taxon>Ascomycota</taxon>
        <taxon>Pezizomycotina</taxon>
        <taxon>Sordariomycetes</taxon>
        <taxon>Xylariomycetidae</taxon>
        <taxon>Xylariales</taxon>
        <taxon>Microdochiaceae</taxon>
        <taxon>Microdochium</taxon>
    </lineage>
</organism>
<comment type="caution">
    <text evidence="14">The sequence shown here is derived from an EMBL/GenBank/DDBJ whole genome shotgun (WGS) entry which is preliminary data.</text>
</comment>
<dbReference type="PANTHER" id="PTHR31356:SF66">
    <property type="entry name" value="CATALASE-PEROXIDASE"/>
    <property type="match status" value="1"/>
</dbReference>
<dbReference type="GeneID" id="70181328"/>
<feature type="binding site" evidence="9">
    <location>
        <position position="146"/>
    </location>
    <ligand>
        <name>Ca(2+)</name>
        <dbReference type="ChEBI" id="CHEBI:29108"/>
        <label>1</label>
    </ligand>
</feature>
<keyword evidence="4 9" id="KW-0479">Metal-binding</keyword>
<dbReference type="GO" id="GO:0020037">
    <property type="term" value="F:heme binding"/>
    <property type="evidence" value="ECO:0007669"/>
    <property type="project" value="UniProtKB-UniRule"/>
</dbReference>
<keyword evidence="5 12" id="KW-0560">Oxidoreductase</keyword>
<keyword evidence="6 9" id="KW-0408">Iron</keyword>
<feature type="binding site" evidence="9">
    <location>
        <position position="132"/>
    </location>
    <ligand>
        <name>Ca(2+)</name>
        <dbReference type="ChEBI" id="CHEBI:29108"/>
        <label>1</label>
    </ligand>
</feature>
<evidence type="ECO:0000256" key="11">
    <source>
        <dbReference type="PIRSR" id="PIRSR601621-4"/>
    </source>
</evidence>
<evidence type="ECO:0000256" key="7">
    <source>
        <dbReference type="ARBA" id="ARBA00023180"/>
    </source>
</evidence>
<keyword evidence="2 12" id="KW-0575">Peroxidase</keyword>
<evidence type="ECO:0000313" key="14">
    <source>
        <dbReference type="EMBL" id="KAH7028170.1"/>
    </source>
</evidence>
<dbReference type="GO" id="GO:0042744">
    <property type="term" value="P:hydrogen peroxide catabolic process"/>
    <property type="evidence" value="ECO:0007669"/>
    <property type="project" value="TreeGrafter"/>
</dbReference>
<feature type="disulfide bond" evidence="11">
    <location>
        <begin position="118"/>
        <end position="202"/>
    </location>
</feature>
<dbReference type="EC" id="1.11.1.-" evidence="12"/>
<keyword evidence="11" id="KW-1015">Disulfide bond</keyword>
<keyword evidence="3 9" id="KW-0349">Heme</keyword>
<evidence type="ECO:0000256" key="10">
    <source>
        <dbReference type="PIRSR" id="PIRSR601621-3"/>
    </source>
</evidence>
<feature type="binding site" evidence="9">
    <location>
        <position position="277"/>
    </location>
    <ligand>
        <name>Ca(2+)</name>
        <dbReference type="ChEBI" id="CHEBI:29108"/>
        <label>2</label>
    </ligand>
</feature>
<reference evidence="14" key="1">
    <citation type="journal article" date="2021" name="Nat. Commun.">
        <title>Genetic determinants of endophytism in the Arabidopsis root mycobiome.</title>
        <authorList>
            <person name="Mesny F."/>
            <person name="Miyauchi S."/>
            <person name="Thiergart T."/>
            <person name="Pickel B."/>
            <person name="Atanasova L."/>
            <person name="Karlsson M."/>
            <person name="Huettel B."/>
            <person name="Barry K.W."/>
            <person name="Haridas S."/>
            <person name="Chen C."/>
            <person name="Bauer D."/>
            <person name="Andreopoulos W."/>
            <person name="Pangilinan J."/>
            <person name="LaButti K."/>
            <person name="Riley R."/>
            <person name="Lipzen A."/>
            <person name="Clum A."/>
            <person name="Drula E."/>
            <person name="Henrissat B."/>
            <person name="Kohler A."/>
            <person name="Grigoriev I.V."/>
            <person name="Martin F.M."/>
            <person name="Hacquard S."/>
        </authorList>
    </citation>
    <scope>NUCLEOTIDE SEQUENCE</scope>
    <source>
        <strain evidence="14">MPI-CAGE-CH-0230</strain>
    </source>
</reference>
<protein>
    <recommendedName>
        <fullName evidence="12">Peroxidase</fullName>
        <ecNumber evidence="12">1.11.1.-</ecNumber>
    </recommendedName>
</protein>
<feature type="binding site" evidence="9">
    <location>
        <position position="275"/>
    </location>
    <ligand>
        <name>Ca(2+)</name>
        <dbReference type="ChEBI" id="CHEBI:29108"/>
        <label>2</label>
    </ligand>
</feature>
<dbReference type="OrthoDB" id="2113341at2759"/>
<dbReference type="GO" id="GO:0034599">
    <property type="term" value="P:cellular response to oxidative stress"/>
    <property type="evidence" value="ECO:0007669"/>
    <property type="project" value="InterPro"/>
</dbReference>
<evidence type="ECO:0000256" key="4">
    <source>
        <dbReference type="ARBA" id="ARBA00022723"/>
    </source>
</evidence>
<dbReference type="GO" id="GO:0046872">
    <property type="term" value="F:metal ion binding"/>
    <property type="evidence" value="ECO:0007669"/>
    <property type="project" value="UniProtKB-UniRule"/>
</dbReference>
<dbReference type="PROSITE" id="PS50873">
    <property type="entry name" value="PEROXIDASE_4"/>
    <property type="match status" value="1"/>
</dbReference>
<accession>A0A9P8Y2U8</accession>
<dbReference type="SUPFAM" id="SSF48113">
    <property type="entry name" value="Heme-dependent peroxidases"/>
    <property type="match status" value="1"/>
</dbReference>
<dbReference type="InterPro" id="IPR010255">
    <property type="entry name" value="Haem_peroxidase_sf"/>
</dbReference>
<dbReference type="Gene3D" id="1.10.520.10">
    <property type="match status" value="1"/>
</dbReference>
<feature type="binding site" evidence="9">
    <location>
        <position position="282"/>
    </location>
    <ligand>
        <name>Ca(2+)</name>
        <dbReference type="ChEBI" id="CHEBI:29108"/>
        <label>2</label>
    </ligand>
</feature>
<evidence type="ECO:0000256" key="6">
    <source>
        <dbReference type="ARBA" id="ARBA00023004"/>
    </source>
</evidence>
<feature type="binding site" evidence="9">
    <location>
        <position position="148"/>
    </location>
    <ligand>
        <name>Ca(2+)</name>
        <dbReference type="ChEBI" id="CHEBI:29108"/>
        <label>1</label>
    </ligand>
</feature>
<dbReference type="InterPro" id="IPR002016">
    <property type="entry name" value="Haem_peroxidase"/>
</dbReference>
<dbReference type="RefSeq" id="XP_046010969.1">
    <property type="nucleotide sequence ID" value="XM_046151782.1"/>
</dbReference>
<feature type="binding site" evidence="9">
    <location>
        <position position="144"/>
    </location>
    <ligand>
        <name>Ca(2+)</name>
        <dbReference type="ChEBI" id="CHEBI:29108"/>
        <label>1</label>
    </ligand>
</feature>
<evidence type="ECO:0000259" key="13">
    <source>
        <dbReference type="PROSITE" id="PS50873"/>
    </source>
</evidence>
<evidence type="ECO:0000256" key="2">
    <source>
        <dbReference type="ARBA" id="ARBA00022559"/>
    </source>
</evidence>
<dbReference type="InterPro" id="IPR044831">
    <property type="entry name" value="Ccp1-like"/>
</dbReference>
<keyword evidence="15" id="KW-1185">Reference proteome</keyword>
<dbReference type="AlphaFoldDB" id="A0A9P8Y2U8"/>
<dbReference type="PRINTS" id="PR00458">
    <property type="entry name" value="PEROXIDASE"/>
</dbReference>
<evidence type="ECO:0000313" key="15">
    <source>
        <dbReference type="Proteomes" id="UP000756346"/>
    </source>
</evidence>
<feature type="active site" description="Proton acceptor" evidence="8">
    <location>
        <position position="131"/>
    </location>
</feature>
<dbReference type="FunFam" id="1.10.520.10:FF:000021">
    <property type="entry name" value="Peroxidase"/>
    <property type="match status" value="1"/>
</dbReference>
<feature type="chain" id="PRO_5040531264" description="Peroxidase" evidence="12">
    <location>
        <begin position="21"/>
        <end position="363"/>
    </location>
</feature>
<keyword evidence="7" id="KW-0325">Glycoprotein</keyword>